<evidence type="ECO:0000256" key="11">
    <source>
        <dbReference type="SAM" id="Phobius"/>
    </source>
</evidence>
<dbReference type="Gene3D" id="1.20.1440.130">
    <property type="entry name" value="VKOR domain"/>
    <property type="match status" value="1"/>
</dbReference>
<evidence type="ECO:0000256" key="6">
    <source>
        <dbReference type="ARBA" id="ARBA00023002"/>
    </source>
</evidence>
<feature type="compositionally biased region" description="Polar residues" evidence="10">
    <location>
        <begin position="1"/>
        <end position="10"/>
    </location>
</feature>
<feature type="transmembrane region" description="Helical" evidence="11">
    <location>
        <begin position="104"/>
        <end position="122"/>
    </location>
</feature>
<dbReference type="SMART" id="SM00756">
    <property type="entry name" value="VKc"/>
    <property type="match status" value="1"/>
</dbReference>
<evidence type="ECO:0000313" key="13">
    <source>
        <dbReference type="EMBL" id="OSZ60016.1"/>
    </source>
</evidence>
<evidence type="ECO:0000256" key="10">
    <source>
        <dbReference type="SAM" id="MobiDB-lite"/>
    </source>
</evidence>
<feature type="region of interest" description="Disordered" evidence="10">
    <location>
        <begin position="1"/>
        <end position="31"/>
    </location>
</feature>
<feature type="domain" description="Vitamin K epoxide reductase" evidence="12">
    <location>
        <begin position="36"/>
        <end position="181"/>
    </location>
</feature>
<feature type="transmembrane region" description="Helical" evidence="11">
    <location>
        <begin position="129"/>
        <end position="150"/>
    </location>
</feature>
<dbReference type="Pfam" id="PF07884">
    <property type="entry name" value="VKOR"/>
    <property type="match status" value="1"/>
</dbReference>
<evidence type="ECO:0000256" key="8">
    <source>
        <dbReference type="ARBA" id="ARBA00023157"/>
    </source>
</evidence>
<comment type="subcellular location">
    <subcellularLocation>
        <location evidence="1">Membrane</location>
        <topology evidence="1">Multi-pass membrane protein</topology>
    </subcellularLocation>
</comment>
<evidence type="ECO:0000259" key="12">
    <source>
        <dbReference type="SMART" id="SM00756"/>
    </source>
</evidence>
<dbReference type="InterPro" id="IPR012932">
    <property type="entry name" value="VKOR"/>
</dbReference>
<accession>A0ABX3YK67</accession>
<comment type="caution">
    <text evidence="13">The sequence shown here is derived from an EMBL/GenBank/DDBJ whole genome shotgun (WGS) entry which is preliminary data.</text>
</comment>
<evidence type="ECO:0000313" key="14">
    <source>
        <dbReference type="Proteomes" id="UP000194266"/>
    </source>
</evidence>
<feature type="transmembrane region" description="Helical" evidence="11">
    <location>
        <begin position="196"/>
        <end position="217"/>
    </location>
</feature>
<keyword evidence="14" id="KW-1185">Reference proteome</keyword>
<comment type="similarity">
    <text evidence="2">Belongs to the VKOR family.</text>
</comment>
<evidence type="ECO:0000256" key="1">
    <source>
        <dbReference type="ARBA" id="ARBA00004141"/>
    </source>
</evidence>
<dbReference type="InterPro" id="IPR041714">
    <property type="entry name" value="VKOR_Actinobacteria"/>
</dbReference>
<dbReference type="RefSeq" id="WP_086169536.1">
    <property type="nucleotide sequence ID" value="NZ_MRYD01000055.1"/>
</dbReference>
<gene>
    <name evidence="13" type="ORF">OQI_13140</name>
</gene>
<dbReference type="EMBL" id="MRYD01000055">
    <property type="protein sequence ID" value="OSZ60016.1"/>
    <property type="molecule type" value="Genomic_DNA"/>
</dbReference>
<keyword evidence="5 11" id="KW-1133">Transmembrane helix</keyword>
<dbReference type="PANTHER" id="PTHR34573:SF1">
    <property type="entry name" value="VITAMIN K EPOXIDE REDUCTASE DOMAIN-CONTAINING PROTEIN"/>
    <property type="match status" value="1"/>
</dbReference>
<feature type="transmembrane region" description="Helical" evidence="11">
    <location>
        <begin position="38"/>
        <end position="57"/>
    </location>
</feature>
<name>A0ABX3YK67_9ACTN</name>
<evidence type="ECO:0000256" key="3">
    <source>
        <dbReference type="ARBA" id="ARBA00022692"/>
    </source>
</evidence>
<keyword evidence="7 11" id="KW-0472">Membrane</keyword>
<organism evidence="13 14">
    <name type="scientific">Streptomyces pharetrae CZA14</name>
    <dbReference type="NCBI Taxonomy" id="1144883"/>
    <lineage>
        <taxon>Bacteria</taxon>
        <taxon>Bacillati</taxon>
        <taxon>Actinomycetota</taxon>
        <taxon>Actinomycetes</taxon>
        <taxon>Kitasatosporales</taxon>
        <taxon>Streptomycetaceae</taxon>
        <taxon>Streptomyces</taxon>
    </lineage>
</organism>
<evidence type="ECO:0000256" key="9">
    <source>
        <dbReference type="ARBA" id="ARBA00023284"/>
    </source>
</evidence>
<dbReference type="CDD" id="cd12922">
    <property type="entry name" value="VKOR_5"/>
    <property type="match status" value="1"/>
</dbReference>
<keyword evidence="4" id="KW-0874">Quinone</keyword>
<evidence type="ECO:0000256" key="4">
    <source>
        <dbReference type="ARBA" id="ARBA00022719"/>
    </source>
</evidence>
<dbReference type="PANTHER" id="PTHR34573">
    <property type="entry name" value="VKC DOMAIN-CONTAINING PROTEIN"/>
    <property type="match status" value="1"/>
</dbReference>
<dbReference type="Proteomes" id="UP000194266">
    <property type="component" value="Unassembled WGS sequence"/>
</dbReference>
<evidence type="ECO:0000256" key="5">
    <source>
        <dbReference type="ARBA" id="ARBA00022989"/>
    </source>
</evidence>
<evidence type="ECO:0000256" key="7">
    <source>
        <dbReference type="ARBA" id="ARBA00023136"/>
    </source>
</evidence>
<feature type="transmembrane region" description="Helical" evidence="11">
    <location>
        <begin position="156"/>
        <end position="176"/>
    </location>
</feature>
<reference evidence="13 14" key="1">
    <citation type="submission" date="2016-12" db="EMBL/GenBank/DDBJ databases">
        <title>Genome Mining:The Detection of Biosynthetic Gene Clusters to Aid in the Expression of Curamycin A produced by Streptomyces sp. strain CZA14.</title>
        <authorList>
            <person name="Durrell K.A."/>
            <person name="Kirby B.M."/>
            <person name="Khan W."/>
            <person name="Mthethwa T."/>
            <person name="Le Roes-Hill M."/>
        </authorList>
    </citation>
    <scope>NUCLEOTIDE SEQUENCE [LARGE SCALE GENOMIC DNA]</scope>
    <source>
        <strain evidence="13 14">CZA14</strain>
    </source>
</reference>
<keyword evidence="9" id="KW-0676">Redox-active center</keyword>
<dbReference type="InterPro" id="IPR038354">
    <property type="entry name" value="VKOR_sf"/>
</dbReference>
<keyword evidence="8" id="KW-1015">Disulfide bond</keyword>
<protein>
    <recommendedName>
        <fullName evidence="12">Vitamin K epoxide reductase domain-containing protein</fullName>
    </recommendedName>
</protein>
<keyword evidence="3 11" id="KW-0812">Transmembrane</keyword>
<keyword evidence="6" id="KW-0560">Oxidoreductase</keyword>
<proteinExistence type="inferred from homology"/>
<evidence type="ECO:0000256" key="2">
    <source>
        <dbReference type="ARBA" id="ARBA00006214"/>
    </source>
</evidence>
<sequence>MSKTTVQDVSTEPEPEPQPEPRSPRTAAEPRTVGGSRAFALLLVITGAAGVLAAWVITIDKFKILEGKVSGETFTPSCSLNPIVSCGSVMESDQASVFGFPNPLLGLVTYGIVICVGMSLLARARFPRWYWLTFNAGTLFGVAFCTWLMIQSLYEINALCLWCSLAWVATITMFWYVTSFNVRNDFLPAPAGVKRFLGEFTWTLPVTHVGIIAMLILTRWGSQLWA</sequence>